<gene>
    <name evidence="3" type="ORF">ASIM_LOCUS20261</name>
</gene>
<name>A0A0M3KIR2_ANISI</name>
<keyword evidence="1" id="KW-0472">Membrane</keyword>
<dbReference type="Proteomes" id="UP000267096">
    <property type="component" value="Unassembled WGS sequence"/>
</dbReference>
<evidence type="ECO:0000259" key="2">
    <source>
        <dbReference type="Pfam" id="PF24469"/>
    </source>
</evidence>
<sequence>MQPLQSSLNEQYGIAHCPDNPSQIIQECGDNVPYNSCGPINIEYPEYLMKTPSLASGYLQGDVARFDCFQTHWIKGENEYKCGVVVDYYDPNQYRFEWNKGSQPWCRSRERDNLFKWLTIVSATVGIIMAFVLIFLSCWCVKQKKRRDADERGSSIYAKTPLRGPTVKFIRYLLLEYIQSSYFAKNVPLN</sequence>
<evidence type="ECO:0000313" key="5">
    <source>
        <dbReference type="WBParaSite" id="ASIM_0002088101-mRNA-1"/>
    </source>
</evidence>
<organism evidence="5">
    <name type="scientific">Anisakis simplex</name>
    <name type="common">Herring worm</name>
    <dbReference type="NCBI Taxonomy" id="6269"/>
    <lineage>
        <taxon>Eukaryota</taxon>
        <taxon>Metazoa</taxon>
        <taxon>Ecdysozoa</taxon>
        <taxon>Nematoda</taxon>
        <taxon>Chromadorea</taxon>
        <taxon>Rhabditida</taxon>
        <taxon>Spirurina</taxon>
        <taxon>Ascaridomorpha</taxon>
        <taxon>Ascaridoidea</taxon>
        <taxon>Anisakidae</taxon>
        <taxon>Anisakis</taxon>
        <taxon>Anisakis simplex complex</taxon>
    </lineage>
</organism>
<evidence type="ECO:0000313" key="4">
    <source>
        <dbReference type="Proteomes" id="UP000267096"/>
    </source>
</evidence>
<keyword evidence="1" id="KW-0812">Transmembrane</keyword>
<feature type="transmembrane region" description="Helical" evidence="1">
    <location>
        <begin position="117"/>
        <end position="141"/>
    </location>
</feature>
<keyword evidence="4" id="KW-1185">Reference proteome</keyword>
<dbReference type="OrthoDB" id="5830959at2759"/>
<protein>
    <submittedName>
        <fullName evidence="5">Protein mesh (inferred by orthology to a D. melanogaster protein)</fullName>
    </submittedName>
</protein>
<reference evidence="3 4" key="2">
    <citation type="submission" date="2018-11" db="EMBL/GenBank/DDBJ databases">
        <authorList>
            <consortium name="Pathogen Informatics"/>
        </authorList>
    </citation>
    <scope>NUCLEOTIDE SEQUENCE [LARGE SCALE GENOMIC DNA]</scope>
</reference>
<dbReference type="AlphaFoldDB" id="A0A0M3KIR2"/>
<accession>A0A0M3KIR2</accession>
<evidence type="ECO:0000256" key="1">
    <source>
        <dbReference type="SAM" id="Phobius"/>
    </source>
</evidence>
<dbReference type="InterPro" id="IPR057017">
    <property type="entry name" value="F54D1_6-like_C"/>
</dbReference>
<dbReference type="EMBL" id="UYRR01039103">
    <property type="protein sequence ID" value="VDK75521.1"/>
    <property type="molecule type" value="Genomic_DNA"/>
</dbReference>
<reference evidence="5" key="1">
    <citation type="submission" date="2017-02" db="UniProtKB">
        <authorList>
            <consortium name="WormBaseParasite"/>
        </authorList>
    </citation>
    <scope>IDENTIFICATION</scope>
</reference>
<keyword evidence="1" id="KW-1133">Transmembrane helix</keyword>
<dbReference type="WBParaSite" id="ASIM_0002088101-mRNA-1">
    <property type="protein sequence ID" value="ASIM_0002088101-mRNA-1"/>
    <property type="gene ID" value="ASIM_0002088101"/>
</dbReference>
<evidence type="ECO:0000313" key="3">
    <source>
        <dbReference type="EMBL" id="VDK75521.1"/>
    </source>
</evidence>
<feature type="domain" description="F54D1.6-like C-terminal Sushi-like" evidence="2">
    <location>
        <begin position="34"/>
        <end position="107"/>
    </location>
</feature>
<dbReference type="Pfam" id="PF24469">
    <property type="entry name" value="F54D1_6_C"/>
    <property type="match status" value="1"/>
</dbReference>
<proteinExistence type="predicted"/>